<dbReference type="Proteomes" id="UP000050920">
    <property type="component" value="Unassembled WGS sequence"/>
</dbReference>
<organism evidence="1 2">
    <name type="scientific">Lactiplantibacillus fabifermentans DSM 21115</name>
    <dbReference type="NCBI Taxonomy" id="1413187"/>
    <lineage>
        <taxon>Bacteria</taxon>
        <taxon>Bacillati</taxon>
        <taxon>Bacillota</taxon>
        <taxon>Bacilli</taxon>
        <taxon>Lactobacillales</taxon>
        <taxon>Lactobacillaceae</taxon>
        <taxon>Lactiplantibacillus</taxon>
    </lineage>
</organism>
<dbReference type="AlphaFoldDB" id="A0A0R2P0P5"/>
<proteinExistence type="predicted"/>
<sequence length="81" mass="9422">MQVVSIKKNPKYQAGGQPKKWLKGVELAAEWNVSPAKISNLARREDYPLPSDVALGARQYNWAEVSRWRAEENKRKQDRRK</sequence>
<evidence type="ECO:0000313" key="1">
    <source>
        <dbReference type="EMBL" id="KRO29251.1"/>
    </source>
</evidence>
<comment type="caution">
    <text evidence="1">The sequence shown here is derived from an EMBL/GenBank/DDBJ whole genome shotgun (WGS) entry which is preliminary data.</text>
</comment>
<dbReference type="EMBL" id="AYGX02000015">
    <property type="protein sequence ID" value="KRO29251.1"/>
    <property type="molecule type" value="Genomic_DNA"/>
</dbReference>
<reference evidence="1 2" key="1">
    <citation type="journal article" date="2015" name="Genome Announc.">
        <title>Expanding the biotechnology potential of lactobacilli through comparative genomics of 213 strains and associated genera.</title>
        <authorList>
            <person name="Sun Z."/>
            <person name="Harris H.M."/>
            <person name="McCann A."/>
            <person name="Guo C."/>
            <person name="Argimon S."/>
            <person name="Zhang W."/>
            <person name="Yang X."/>
            <person name="Jeffery I.B."/>
            <person name="Cooney J.C."/>
            <person name="Kagawa T.F."/>
            <person name="Liu W."/>
            <person name="Song Y."/>
            <person name="Salvetti E."/>
            <person name="Wrobel A."/>
            <person name="Rasinkangas P."/>
            <person name="Parkhill J."/>
            <person name="Rea M.C."/>
            <person name="O'Sullivan O."/>
            <person name="Ritari J."/>
            <person name="Douillard F.P."/>
            <person name="Paul Ross R."/>
            <person name="Yang R."/>
            <person name="Briner A.E."/>
            <person name="Felis G.E."/>
            <person name="de Vos W.M."/>
            <person name="Barrangou R."/>
            <person name="Klaenhammer T.R."/>
            <person name="Caufield P.W."/>
            <person name="Cui Y."/>
            <person name="Zhang H."/>
            <person name="O'Toole P.W."/>
        </authorList>
    </citation>
    <scope>NUCLEOTIDE SEQUENCE [LARGE SCALE GENOMIC DNA]</scope>
    <source>
        <strain evidence="1 2">DSM 21115</strain>
    </source>
</reference>
<keyword evidence="2" id="KW-1185">Reference proteome</keyword>
<dbReference type="RefSeq" id="WP_024623924.1">
    <property type="nucleotide sequence ID" value="NZ_AYGX02000015.1"/>
</dbReference>
<gene>
    <name evidence="1" type="ORF">DY78_GL001257</name>
</gene>
<accession>A0A0R2P0P5</accession>
<evidence type="ECO:0000313" key="2">
    <source>
        <dbReference type="Proteomes" id="UP000050920"/>
    </source>
</evidence>
<name>A0A0R2P0P5_9LACO</name>
<protein>
    <submittedName>
        <fullName evidence="1">Uncharacterized protein</fullName>
    </submittedName>
</protein>